<comment type="caution">
    <text evidence="11">The sequence shown here is derived from an EMBL/GenBank/DDBJ whole genome shotgun (WGS) entry which is preliminary data.</text>
</comment>
<feature type="transmembrane region" description="Helical" evidence="9">
    <location>
        <begin position="73"/>
        <end position="98"/>
    </location>
</feature>
<evidence type="ECO:0000256" key="8">
    <source>
        <dbReference type="ARBA" id="ARBA00023136"/>
    </source>
</evidence>
<dbReference type="GO" id="GO:0005886">
    <property type="term" value="C:plasma membrane"/>
    <property type="evidence" value="ECO:0007669"/>
    <property type="project" value="UniProtKB-SubCell"/>
</dbReference>
<dbReference type="GO" id="GO:0022857">
    <property type="term" value="F:transmembrane transporter activity"/>
    <property type="evidence" value="ECO:0007669"/>
    <property type="project" value="InterPro"/>
</dbReference>
<feature type="transmembrane region" description="Helical" evidence="9">
    <location>
        <begin position="132"/>
        <end position="154"/>
    </location>
</feature>
<feature type="transmembrane region" description="Helical" evidence="9">
    <location>
        <begin position="243"/>
        <end position="266"/>
    </location>
</feature>
<proteinExistence type="inferred from homology"/>
<feature type="transmembrane region" description="Helical" evidence="9">
    <location>
        <begin position="286"/>
        <end position="308"/>
    </location>
</feature>
<evidence type="ECO:0000256" key="5">
    <source>
        <dbReference type="ARBA" id="ARBA00022597"/>
    </source>
</evidence>
<feature type="transmembrane region" description="Helical" evidence="9">
    <location>
        <begin position="315"/>
        <end position="333"/>
    </location>
</feature>
<evidence type="ECO:0000256" key="6">
    <source>
        <dbReference type="ARBA" id="ARBA00022692"/>
    </source>
</evidence>
<feature type="transmembrane region" description="Helical" evidence="9">
    <location>
        <begin position="200"/>
        <end position="222"/>
    </location>
</feature>
<comment type="similarity">
    <text evidence="2">Belongs to the major facilitator superfamily. Set transporter family.</text>
</comment>
<dbReference type="AlphaFoldDB" id="A0A8I2GZG1"/>
<feature type="transmembrane region" description="Helical" evidence="9">
    <location>
        <begin position="43"/>
        <end position="61"/>
    </location>
</feature>
<feature type="domain" description="Major facilitator superfamily (MFS) profile" evidence="10">
    <location>
        <begin position="43"/>
        <end position="429"/>
    </location>
</feature>
<feature type="transmembrane region" description="Helical" evidence="9">
    <location>
        <begin position="110"/>
        <end position="126"/>
    </location>
</feature>
<dbReference type="PANTHER" id="PTHR23535:SF2">
    <property type="entry name" value="SUGAR EFFLUX TRANSPORTER A-RELATED"/>
    <property type="match status" value="1"/>
</dbReference>
<dbReference type="Pfam" id="PF07690">
    <property type="entry name" value="MFS_1"/>
    <property type="match status" value="1"/>
</dbReference>
<keyword evidence="6 9" id="KW-0812">Transmembrane</keyword>
<dbReference type="Gene3D" id="1.20.1250.20">
    <property type="entry name" value="MFS general substrate transporter like domains"/>
    <property type="match status" value="2"/>
</dbReference>
<dbReference type="PANTHER" id="PTHR23535">
    <property type="entry name" value="SUGAR EFFLUX TRANSPORTER A-RELATED"/>
    <property type="match status" value="1"/>
</dbReference>
<evidence type="ECO:0000256" key="2">
    <source>
        <dbReference type="ARBA" id="ARBA00006523"/>
    </source>
</evidence>
<reference evidence="11" key="1">
    <citation type="submission" date="2019-10" db="EMBL/GenBank/DDBJ databases">
        <title>Rhizobium leguminosarum symbiovar viciae collection.</title>
        <authorList>
            <person name="Boivin S."/>
            <person name="Lepetit M."/>
        </authorList>
    </citation>
    <scope>NUCLEOTIDE SEQUENCE</scope>
    <source>
        <strain evidence="11">L143</strain>
    </source>
</reference>
<keyword evidence="8 9" id="KW-0472">Membrane</keyword>
<dbReference type="InterPro" id="IPR020846">
    <property type="entry name" value="MFS_dom"/>
</dbReference>
<evidence type="ECO:0000256" key="9">
    <source>
        <dbReference type="SAM" id="Phobius"/>
    </source>
</evidence>
<evidence type="ECO:0000256" key="7">
    <source>
        <dbReference type="ARBA" id="ARBA00022989"/>
    </source>
</evidence>
<evidence type="ECO:0000259" key="10">
    <source>
        <dbReference type="PROSITE" id="PS50850"/>
    </source>
</evidence>
<feature type="transmembrane region" description="Helical" evidence="9">
    <location>
        <begin position="339"/>
        <end position="364"/>
    </location>
</feature>
<feature type="transmembrane region" description="Helical" evidence="9">
    <location>
        <begin position="407"/>
        <end position="428"/>
    </location>
</feature>
<feature type="transmembrane region" description="Helical" evidence="9">
    <location>
        <begin position="376"/>
        <end position="395"/>
    </location>
</feature>
<dbReference type="InterPro" id="IPR036259">
    <property type="entry name" value="MFS_trans_sf"/>
</dbReference>
<evidence type="ECO:0000256" key="3">
    <source>
        <dbReference type="ARBA" id="ARBA00022448"/>
    </source>
</evidence>
<dbReference type="EMBL" id="WIEZ01000015">
    <property type="protein sequence ID" value="NKM48174.1"/>
    <property type="molecule type" value="Genomic_DNA"/>
</dbReference>
<dbReference type="SUPFAM" id="SSF103473">
    <property type="entry name" value="MFS general substrate transporter"/>
    <property type="match status" value="1"/>
</dbReference>
<sequence>MKVDHSTANRWMRHFVPIGDKTVMPWWKSSNKHTHWLWERPRLFVTLAAMIVANGMTKSVLQPYLPVLAVDHMGISVTNFGILVVVSALVSTVLTVYFGYLADKVRSKKGLIVIASCVGAVAYGATWVSGNIIVFVLLVTLFIPLSVSVFYQIFSLSRHLYLGAGKEAANNASIALRGAFTLSWIVGPPISGIVADRMGISTTLAISMFAAALCASIGIAGLPKENTRSSEKTAMERPTEGFALAYVKNARVIYGVIAICLIEAALQTHSMMLGMFMTRQLSNTVASIGIVYGILACLEILMLPLVLMLSRRVKLEYALSLYCIMYATYLSLIGDTTSFYSICLLQILNAAAISGLYGLMIVWSQNLIEERPGLSTSLYAVAEIVGATIASAIFASTASHNLFRAGFWSAAGLCLIAALLTAGAPVLMRRPSPR</sequence>
<accession>A0A8I2GZG1</accession>
<evidence type="ECO:0000313" key="11">
    <source>
        <dbReference type="EMBL" id="NKM48174.1"/>
    </source>
</evidence>
<dbReference type="InterPro" id="IPR011701">
    <property type="entry name" value="MFS"/>
</dbReference>
<keyword evidence="3" id="KW-0813">Transport</keyword>
<evidence type="ECO:0000256" key="1">
    <source>
        <dbReference type="ARBA" id="ARBA00004651"/>
    </source>
</evidence>
<keyword evidence="5" id="KW-0762">Sugar transport</keyword>
<organism evidence="11 12">
    <name type="scientific">Rhizobium leguminosarum bv. viciae</name>
    <dbReference type="NCBI Taxonomy" id="387"/>
    <lineage>
        <taxon>Bacteria</taxon>
        <taxon>Pseudomonadati</taxon>
        <taxon>Pseudomonadota</taxon>
        <taxon>Alphaproteobacteria</taxon>
        <taxon>Hyphomicrobiales</taxon>
        <taxon>Rhizobiaceae</taxon>
        <taxon>Rhizobium/Agrobacterium group</taxon>
        <taxon>Rhizobium</taxon>
    </lineage>
</organism>
<dbReference type="Proteomes" id="UP000662259">
    <property type="component" value="Unassembled WGS sequence"/>
</dbReference>
<gene>
    <name evidence="11" type="ORF">GFL91_25045</name>
</gene>
<evidence type="ECO:0000313" key="12">
    <source>
        <dbReference type="Proteomes" id="UP000662259"/>
    </source>
</evidence>
<protein>
    <submittedName>
        <fullName evidence="11">MFS transporter</fullName>
    </submittedName>
</protein>
<comment type="subcellular location">
    <subcellularLocation>
        <location evidence="1">Cell membrane</location>
        <topology evidence="1">Multi-pass membrane protein</topology>
    </subcellularLocation>
</comment>
<keyword evidence="4" id="KW-1003">Cell membrane</keyword>
<feature type="transmembrane region" description="Helical" evidence="9">
    <location>
        <begin position="174"/>
        <end position="194"/>
    </location>
</feature>
<name>A0A8I2GZG1_RHILV</name>
<evidence type="ECO:0000256" key="4">
    <source>
        <dbReference type="ARBA" id="ARBA00022475"/>
    </source>
</evidence>
<keyword evidence="7 9" id="KW-1133">Transmembrane helix</keyword>
<dbReference type="PROSITE" id="PS50850">
    <property type="entry name" value="MFS"/>
    <property type="match status" value="1"/>
</dbReference>